<evidence type="ECO:0000313" key="3">
    <source>
        <dbReference type="Proteomes" id="UP001472677"/>
    </source>
</evidence>
<dbReference type="PANTHER" id="PTHR35462">
    <property type="match status" value="1"/>
</dbReference>
<dbReference type="PANTHER" id="PTHR35462:SF2">
    <property type="entry name" value="TRANSMEMBRANE PROTEIN"/>
    <property type="match status" value="1"/>
</dbReference>
<gene>
    <name evidence="2" type="ORF">V6N12_005410</name>
</gene>
<evidence type="ECO:0000313" key="2">
    <source>
        <dbReference type="EMBL" id="KAK8488481.1"/>
    </source>
</evidence>
<dbReference type="Proteomes" id="UP001472677">
    <property type="component" value="Unassembled WGS sequence"/>
</dbReference>
<evidence type="ECO:0000256" key="1">
    <source>
        <dbReference type="SAM" id="Phobius"/>
    </source>
</evidence>
<name>A0ABR2A636_9ROSI</name>
<keyword evidence="3" id="KW-1185">Reference proteome</keyword>
<organism evidence="2 3">
    <name type="scientific">Hibiscus sabdariffa</name>
    <name type="common">roselle</name>
    <dbReference type="NCBI Taxonomy" id="183260"/>
    <lineage>
        <taxon>Eukaryota</taxon>
        <taxon>Viridiplantae</taxon>
        <taxon>Streptophyta</taxon>
        <taxon>Embryophyta</taxon>
        <taxon>Tracheophyta</taxon>
        <taxon>Spermatophyta</taxon>
        <taxon>Magnoliopsida</taxon>
        <taxon>eudicotyledons</taxon>
        <taxon>Gunneridae</taxon>
        <taxon>Pentapetalae</taxon>
        <taxon>rosids</taxon>
        <taxon>malvids</taxon>
        <taxon>Malvales</taxon>
        <taxon>Malvaceae</taxon>
        <taxon>Malvoideae</taxon>
        <taxon>Hibiscus</taxon>
    </lineage>
</organism>
<protein>
    <submittedName>
        <fullName evidence="2">Uncharacterized protein</fullName>
    </submittedName>
</protein>
<keyword evidence="1" id="KW-0812">Transmembrane</keyword>
<sequence>MVSTQQTIPFPLLLLSSPLLLRFSLLSHYPFLRTHSIRFRSILSSLVGAAKEATDHLGPFPSAGASTLDVITDLLGMLVAAMVLSL</sequence>
<keyword evidence="1" id="KW-1133">Transmembrane helix</keyword>
<accession>A0ABR2A636</accession>
<proteinExistence type="predicted"/>
<keyword evidence="1" id="KW-0472">Membrane</keyword>
<dbReference type="EMBL" id="JBBPBM010001000">
    <property type="protein sequence ID" value="KAK8488481.1"/>
    <property type="molecule type" value="Genomic_DNA"/>
</dbReference>
<comment type="caution">
    <text evidence="2">The sequence shown here is derived from an EMBL/GenBank/DDBJ whole genome shotgun (WGS) entry which is preliminary data.</text>
</comment>
<reference evidence="2 3" key="1">
    <citation type="journal article" date="2024" name="G3 (Bethesda)">
        <title>Genome assembly of Hibiscus sabdariffa L. provides insights into metabolisms of medicinal natural products.</title>
        <authorList>
            <person name="Kim T."/>
        </authorList>
    </citation>
    <scope>NUCLEOTIDE SEQUENCE [LARGE SCALE GENOMIC DNA]</scope>
    <source>
        <strain evidence="2">TK-2024</strain>
        <tissue evidence="2">Old leaves</tissue>
    </source>
</reference>
<feature type="transmembrane region" description="Helical" evidence="1">
    <location>
        <begin position="12"/>
        <end position="32"/>
    </location>
</feature>